<reference evidence="1 2" key="1">
    <citation type="submission" date="2017-09" db="EMBL/GenBank/DDBJ databases">
        <title>Depth-based differentiation of microbial function through sediment-hosted aquifers and enrichment of novel symbionts in the deep terrestrial subsurface.</title>
        <authorList>
            <person name="Probst A.J."/>
            <person name="Ladd B."/>
            <person name="Jarett J.K."/>
            <person name="Geller-Mcgrath D.E."/>
            <person name="Sieber C.M."/>
            <person name="Emerson J.B."/>
            <person name="Anantharaman K."/>
            <person name="Thomas B.C."/>
            <person name="Malmstrom R."/>
            <person name="Stieglmeier M."/>
            <person name="Klingl A."/>
            <person name="Woyke T."/>
            <person name="Ryan C.M."/>
            <person name="Banfield J.F."/>
        </authorList>
    </citation>
    <scope>NUCLEOTIDE SEQUENCE [LARGE SCALE GENOMIC DNA]</scope>
    <source>
        <strain evidence="1">CG22_combo_CG10-13_8_21_14_all_37_9</strain>
    </source>
</reference>
<dbReference type="Proteomes" id="UP000229334">
    <property type="component" value="Unassembled WGS sequence"/>
</dbReference>
<organism evidence="1 2">
    <name type="scientific">Candidatus Vogelbacteria bacterium CG22_combo_CG10-13_8_21_14_all_37_9</name>
    <dbReference type="NCBI Taxonomy" id="1975046"/>
    <lineage>
        <taxon>Bacteria</taxon>
        <taxon>Candidatus Vogeliibacteriota</taxon>
    </lineage>
</organism>
<evidence type="ECO:0000313" key="1">
    <source>
        <dbReference type="EMBL" id="PIP58251.1"/>
    </source>
</evidence>
<protein>
    <submittedName>
        <fullName evidence="1">Uncharacterized protein</fullName>
    </submittedName>
</protein>
<dbReference type="EMBL" id="PCSX01000022">
    <property type="protein sequence ID" value="PIP58251.1"/>
    <property type="molecule type" value="Genomic_DNA"/>
</dbReference>
<gene>
    <name evidence="1" type="ORF">COX02_01220</name>
</gene>
<feature type="non-terminal residue" evidence="1">
    <location>
        <position position="1"/>
    </location>
</feature>
<name>A0A2H0BKU4_9BACT</name>
<comment type="caution">
    <text evidence="1">The sequence shown here is derived from an EMBL/GenBank/DDBJ whole genome shotgun (WGS) entry which is preliminary data.</text>
</comment>
<proteinExistence type="predicted"/>
<dbReference type="AlphaFoldDB" id="A0A2H0BKU4"/>
<accession>A0A2H0BKU4</accession>
<evidence type="ECO:0000313" key="2">
    <source>
        <dbReference type="Proteomes" id="UP000229334"/>
    </source>
</evidence>
<sequence length="122" mass="14489">RKTWDKKEGGIVVNDIEGYTKNRFALEIWKIVQRLERGRIYFAPSFSWVKSSTGQLEYFALFIFHKRSRQWCTVELVKDGQWCDNTFTNSLPTKIGLKKILRSLKKTLFPLQRQFSPQLPLF</sequence>